<keyword evidence="2" id="KW-0677">Repeat</keyword>
<name>A0ABQ7I2R4_9MICR</name>
<dbReference type="InterPro" id="IPR001680">
    <property type="entry name" value="WD40_rpt"/>
</dbReference>
<dbReference type="Pfam" id="PF00400">
    <property type="entry name" value="WD40"/>
    <property type="match status" value="3"/>
</dbReference>
<feature type="repeat" description="WD" evidence="3">
    <location>
        <begin position="337"/>
        <end position="376"/>
    </location>
</feature>
<feature type="repeat" description="WD" evidence="3">
    <location>
        <begin position="418"/>
        <end position="452"/>
    </location>
</feature>
<dbReference type="PANTHER" id="PTHR19854">
    <property type="entry name" value="TRANSDUCIN BETA-LIKE 3"/>
    <property type="match status" value="1"/>
</dbReference>
<dbReference type="PANTHER" id="PTHR19854:SF15">
    <property type="entry name" value="TRANSDUCIN BETA-LIKE PROTEIN 3"/>
    <property type="match status" value="1"/>
</dbReference>
<dbReference type="SUPFAM" id="SSF50998">
    <property type="entry name" value="Quinoprotein alcohol dehydrogenase-like"/>
    <property type="match status" value="1"/>
</dbReference>
<protein>
    <submittedName>
        <fullName evidence="4">Transducin beta-like protein 3</fullName>
    </submittedName>
</protein>
<dbReference type="InterPro" id="IPR020472">
    <property type="entry name" value="WD40_PAC1"/>
</dbReference>
<dbReference type="Proteomes" id="UP001516464">
    <property type="component" value="Unassembled WGS sequence"/>
</dbReference>
<dbReference type="InterPro" id="IPR011047">
    <property type="entry name" value="Quinoprotein_ADH-like_sf"/>
</dbReference>
<accession>A0ABQ7I2R4</accession>
<comment type="caution">
    <text evidence="4">The sequence shown here is derived from an EMBL/GenBank/DDBJ whole genome shotgun (WGS) entry which is preliminary data.</text>
</comment>
<evidence type="ECO:0000256" key="1">
    <source>
        <dbReference type="ARBA" id="ARBA00022574"/>
    </source>
</evidence>
<keyword evidence="5" id="KW-1185">Reference proteome</keyword>
<dbReference type="PRINTS" id="PR00320">
    <property type="entry name" value="GPROTEINBRPT"/>
</dbReference>
<keyword evidence="1 3" id="KW-0853">WD repeat</keyword>
<dbReference type="EMBL" id="SBIQ01000003">
    <property type="protein sequence ID" value="KAF7684710.1"/>
    <property type="molecule type" value="Genomic_DNA"/>
</dbReference>
<dbReference type="SMART" id="SM00320">
    <property type="entry name" value="WD40"/>
    <property type="match status" value="5"/>
</dbReference>
<gene>
    <name evidence="4" type="primary">Tbl3</name>
    <name evidence="4" type="ORF">TCON_0099</name>
</gene>
<sequence>MISKYIEKKSIVPIYLGGTIAQYNNQLYTTNQNKIFITDINTCHTRFIEFPGQITTFNIYRDILSASIGTSVFILDTTQATSISDAIKIHFKNFSIKCIKQINGKLVLCNDKRSIQIFDINNEERSRIDINGRITAMEVCNGCVTNGNLSGGDLDLVLLGDEKGNIHVYNLKDKTLLLKFVAHTSEIKGIFFDGRLYSASGTEFTDWKNKQTKSIEIEKIVISQTDSINDNTINKLFYFINETGLWSYNLEETKIIRKGKFINMAVEKNDIWCTTDEFEIIGNDITFIGYNDEITDLLKIDNKLFIATNSGRLRFIHLEDYLDISDNTLYACKATLLEGHSDVIMKLSYVNNLLMSVSKDNKMLFWDLENMEIKKVIQSHTKGINCCAMGKEIFVSGGSDSILQIWKKNEEMKNIFTQMIHSKEINSVEINEKRKIIVTASLDKTIKVFDFSGILKKECLGHKKGVWSLALGDEVWISGSSDKTVRVWDYSYNCIGVLQCESAILKCLLYENEKMALTSCGDGCMIVWDLKKKLKLTTMVLEGNIWGMIITKNNIWAGENGAIRYFLDVTEEYKKEKIEKEKRKKEVEFLINKHQSDNLYLVRLYFENDLSGLLKAVEKCGVSNDLMEIFSYDLIRFKKWLKEIASKIRNCEIANLLINAGIKRGWFKGHEFGILEKHVKAVDELYIELLGNELLFT</sequence>
<reference evidence="4 5" key="1">
    <citation type="submission" date="2019-01" db="EMBL/GenBank/DDBJ databases">
        <title>Genomes sequencing and comparative genomics of infectious freshwater microsporidia, Cucumispora dikerogammari and Thelohania contejeani.</title>
        <authorList>
            <person name="Cormier A."/>
            <person name="Giraud I."/>
            <person name="Wattier R."/>
            <person name="Teixeira M."/>
            <person name="Grandjean F."/>
            <person name="Rigaud T."/>
            <person name="Cordaux R."/>
        </authorList>
    </citation>
    <scope>NUCLEOTIDE SEQUENCE [LARGE SCALE GENOMIC DNA]</scope>
    <source>
        <strain evidence="4">T1</strain>
        <tissue evidence="4">Spores</tissue>
    </source>
</reference>
<dbReference type="PROSITE" id="PS00678">
    <property type="entry name" value="WD_REPEATS_1"/>
    <property type="match status" value="1"/>
</dbReference>
<dbReference type="InterPro" id="IPR019775">
    <property type="entry name" value="WD40_repeat_CS"/>
</dbReference>
<dbReference type="Gene3D" id="2.130.10.10">
    <property type="entry name" value="YVTN repeat-like/Quinoprotein amine dehydrogenase"/>
    <property type="match status" value="2"/>
</dbReference>
<dbReference type="PROSITE" id="PS50294">
    <property type="entry name" value="WD_REPEATS_REGION"/>
    <property type="match status" value="2"/>
</dbReference>
<evidence type="ECO:0000313" key="4">
    <source>
        <dbReference type="EMBL" id="KAF7684710.1"/>
    </source>
</evidence>
<dbReference type="InterPro" id="IPR015943">
    <property type="entry name" value="WD40/YVTN_repeat-like_dom_sf"/>
</dbReference>
<organism evidence="4 5">
    <name type="scientific">Astathelohania contejeani</name>
    <dbReference type="NCBI Taxonomy" id="164912"/>
    <lineage>
        <taxon>Eukaryota</taxon>
        <taxon>Fungi</taxon>
        <taxon>Fungi incertae sedis</taxon>
        <taxon>Microsporidia</taxon>
        <taxon>Astathelohaniidae</taxon>
        <taxon>Astathelohania</taxon>
    </lineage>
</organism>
<evidence type="ECO:0000256" key="2">
    <source>
        <dbReference type="ARBA" id="ARBA00022737"/>
    </source>
</evidence>
<feature type="repeat" description="WD" evidence="3">
    <location>
        <begin position="377"/>
        <end position="407"/>
    </location>
</feature>
<feature type="repeat" description="WD" evidence="3">
    <location>
        <begin position="459"/>
        <end position="489"/>
    </location>
</feature>
<dbReference type="PROSITE" id="PS50082">
    <property type="entry name" value="WD_REPEATS_2"/>
    <property type="match status" value="4"/>
</dbReference>
<evidence type="ECO:0000256" key="3">
    <source>
        <dbReference type="PROSITE-ProRule" id="PRU00221"/>
    </source>
</evidence>
<proteinExistence type="predicted"/>
<evidence type="ECO:0000313" key="5">
    <source>
        <dbReference type="Proteomes" id="UP001516464"/>
    </source>
</evidence>